<evidence type="ECO:0000313" key="1">
    <source>
        <dbReference type="EMBL" id="GIH26176.1"/>
    </source>
</evidence>
<reference evidence="1" key="1">
    <citation type="submission" date="2021-01" db="EMBL/GenBank/DDBJ databases">
        <title>Whole genome shotgun sequence of Acrocarpospora phusangensis NBRC 108782.</title>
        <authorList>
            <person name="Komaki H."/>
            <person name="Tamura T."/>
        </authorList>
    </citation>
    <scope>NUCLEOTIDE SEQUENCE</scope>
    <source>
        <strain evidence="1">NBRC 108782</strain>
    </source>
</reference>
<comment type="caution">
    <text evidence="1">The sequence shown here is derived from an EMBL/GenBank/DDBJ whole genome shotgun (WGS) entry which is preliminary data.</text>
</comment>
<dbReference type="RefSeq" id="WP_204042862.1">
    <property type="nucleotide sequence ID" value="NZ_BOOA01000036.1"/>
</dbReference>
<sequence length="65" mass="6939">MPVDLALILAVVAAVLTSPRLRRLETLAPGWRDMPLDLALSLAVVAAVLTSPRLRRVETLAPVVA</sequence>
<dbReference type="Proteomes" id="UP000640052">
    <property type="component" value="Unassembled WGS sequence"/>
</dbReference>
<organism evidence="1 2">
    <name type="scientific">Acrocarpospora phusangensis</name>
    <dbReference type="NCBI Taxonomy" id="1070424"/>
    <lineage>
        <taxon>Bacteria</taxon>
        <taxon>Bacillati</taxon>
        <taxon>Actinomycetota</taxon>
        <taxon>Actinomycetes</taxon>
        <taxon>Streptosporangiales</taxon>
        <taxon>Streptosporangiaceae</taxon>
        <taxon>Acrocarpospora</taxon>
    </lineage>
</organism>
<protein>
    <submittedName>
        <fullName evidence="1">Uncharacterized protein</fullName>
    </submittedName>
</protein>
<dbReference type="EMBL" id="BOOA01000036">
    <property type="protein sequence ID" value="GIH26176.1"/>
    <property type="molecule type" value="Genomic_DNA"/>
</dbReference>
<name>A0A919ULH2_9ACTN</name>
<proteinExistence type="predicted"/>
<dbReference type="AlphaFoldDB" id="A0A919ULH2"/>
<evidence type="ECO:0000313" key="2">
    <source>
        <dbReference type="Proteomes" id="UP000640052"/>
    </source>
</evidence>
<keyword evidence="2" id="KW-1185">Reference proteome</keyword>
<gene>
    <name evidence="1" type="ORF">Aph01nite_44860</name>
</gene>
<accession>A0A919ULH2</accession>